<evidence type="ECO:0000256" key="7">
    <source>
        <dbReference type="ARBA" id="ARBA00022741"/>
    </source>
</evidence>
<evidence type="ECO:0000259" key="12">
    <source>
        <dbReference type="Pfam" id="PF01467"/>
    </source>
</evidence>
<dbReference type="UniPathway" id="UPA00253">
    <property type="reaction ID" value="UER00332"/>
</dbReference>
<dbReference type="PANTHER" id="PTHR39321:SF3">
    <property type="entry name" value="PHOSPHOPANTETHEINE ADENYLYLTRANSFERASE"/>
    <property type="match status" value="1"/>
</dbReference>
<keyword evidence="7 11" id="KW-0547">Nucleotide-binding</keyword>
<evidence type="ECO:0000256" key="1">
    <source>
        <dbReference type="ARBA" id="ARBA00002324"/>
    </source>
</evidence>
<dbReference type="KEGG" id="tper:IWA51_04495"/>
<dbReference type="Proteomes" id="UP000595224">
    <property type="component" value="Chromosome"/>
</dbReference>
<dbReference type="EMBL" id="CP064936">
    <property type="protein sequence ID" value="QQA01870.1"/>
    <property type="molecule type" value="Genomic_DNA"/>
</dbReference>
<evidence type="ECO:0000256" key="3">
    <source>
        <dbReference type="ARBA" id="ARBA00009014"/>
    </source>
</evidence>
<evidence type="ECO:0000256" key="5">
    <source>
        <dbReference type="ARBA" id="ARBA00022679"/>
    </source>
</evidence>
<dbReference type="InterPro" id="IPR004821">
    <property type="entry name" value="Cyt_trans-like"/>
</dbReference>
<dbReference type="InterPro" id="IPR014729">
    <property type="entry name" value="Rossmann-like_a/b/a_fold"/>
</dbReference>
<accession>A0A7T3V6D7</accession>
<keyword evidence="6 11" id="KW-0548">Nucleotidyltransferase</keyword>
<reference evidence="13 14" key="1">
    <citation type="submission" date="2020-11" db="EMBL/GenBank/DDBJ databases">
        <title>Treponema Peruensis nv. sp., first commensal Treponema isolated from human feces.</title>
        <authorList>
            <person name="Belkhou C."/>
            <person name="Raes J."/>
        </authorList>
    </citation>
    <scope>NUCLEOTIDE SEQUENCE [LARGE SCALE GENOMIC DNA]</scope>
    <source>
        <strain evidence="13 14">RCC2812</strain>
    </source>
</reference>
<keyword evidence="8 11" id="KW-0067">ATP-binding</keyword>
<dbReference type="SUPFAM" id="SSF52374">
    <property type="entry name" value="Nucleotidylyl transferase"/>
    <property type="match status" value="1"/>
</dbReference>
<keyword evidence="9 11" id="KW-0520">NAD</keyword>
<evidence type="ECO:0000256" key="4">
    <source>
        <dbReference type="ARBA" id="ARBA00022642"/>
    </source>
</evidence>
<dbReference type="NCBIfam" id="TIGR00125">
    <property type="entry name" value="cyt_tran_rel"/>
    <property type="match status" value="1"/>
</dbReference>
<dbReference type="Pfam" id="PF01467">
    <property type="entry name" value="CTP_transf_like"/>
    <property type="match status" value="1"/>
</dbReference>
<dbReference type="NCBIfam" id="TIGR00482">
    <property type="entry name" value="nicotinate (nicotinamide) nucleotide adenylyltransferase"/>
    <property type="match status" value="1"/>
</dbReference>
<comment type="function">
    <text evidence="1 11">Catalyzes the reversible adenylation of nicotinate mononucleotide (NaMN) to nicotinic acid adenine dinucleotide (NaAD).</text>
</comment>
<keyword evidence="14" id="KW-1185">Reference proteome</keyword>
<dbReference type="InterPro" id="IPR005248">
    <property type="entry name" value="NadD/NMNAT"/>
</dbReference>
<proteinExistence type="inferred from homology"/>
<comment type="catalytic activity">
    <reaction evidence="10 11">
        <text>nicotinate beta-D-ribonucleotide + ATP + H(+) = deamido-NAD(+) + diphosphate</text>
        <dbReference type="Rhea" id="RHEA:22860"/>
        <dbReference type="ChEBI" id="CHEBI:15378"/>
        <dbReference type="ChEBI" id="CHEBI:30616"/>
        <dbReference type="ChEBI" id="CHEBI:33019"/>
        <dbReference type="ChEBI" id="CHEBI:57502"/>
        <dbReference type="ChEBI" id="CHEBI:58437"/>
        <dbReference type="EC" id="2.7.7.18"/>
    </reaction>
</comment>
<feature type="domain" description="Cytidyltransferase-like" evidence="12">
    <location>
        <begin position="5"/>
        <end position="190"/>
    </location>
</feature>
<name>A0A7T3V6D7_9SPIR</name>
<evidence type="ECO:0000256" key="2">
    <source>
        <dbReference type="ARBA" id="ARBA00005019"/>
    </source>
</evidence>
<dbReference type="RefSeq" id="WP_177527304.1">
    <property type="nucleotide sequence ID" value="NZ_CBCSHE010000002.1"/>
</dbReference>
<keyword evidence="5 11" id="KW-0808">Transferase</keyword>
<dbReference type="GO" id="GO:0009435">
    <property type="term" value="P:NAD+ biosynthetic process"/>
    <property type="evidence" value="ECO:0007669"/>
    <property type="project" value="UniProtKB-UniRule"/>
</dbReference>
<dbReference type="PANTHER" id="PTHR39321">
    <property type="entry name" value="NICOTINATE-NUCLEOTIDE ADENYLYLTRANSFERASE-RELATED"/>
    <property type="match status" value="1"/>
</dbReference>
<comment type="pathway">
    <text evidence="2 11">Cofactor biosynthesis; NAD(+) biosynthesis; deamido-NAD(+) from nicotinate D-ribonucleotide: step 1/1.</text>
</comment>
<dbReference type="AlphaFoldDB" id="A0A7T3V6D7"/>
<evidence type="ECO:0000256" key="11">
    <source>
        <dbReference type="HAMAP-Rule" id="MF_00244"/>
    </source>
</evidence>
<evidence type="ECO:0000256" key="8">
    <source>
        <dbReference type="ARBA" id="ARBA00022840"/>
    </source>
</evidence>
<keyword evidence="4 11" id="KW-0662">Pyridine nucleotide biosynthesis</keyword>
<evidence type="ECO:0000313" key="14">
    <source>
        <dbReference type="Proteomes" id="UP000595224"/>
    </source>
</evidence>
<gene>
    <name evidence="11 13" type="primary">nadD</name>
    <name evidence="13" type="ORF">IWA51_04495</name>
</gene>
<evidence type="ECO:0000256" key="10">
    <source>
        <dbReference type="ARBA" id="ARBA00048721"/>
    </source>
</evidence>
<evidence type="ECO:0000256" key="6">
    <source>
        <dbReference type="ARBA" id="ARBA00022695"/>
    </source>
</evidence>
<comment type="similarity">
    <text evidence="3 11">Belongs to the NadD family.</text>
</comment>
<dbReference type="Gene3D" id="3.40.50.620">
    <property type="entry name" value="HUPs"/>
    <property type="match status" value="1"/>
</dbReference>
<sequence>MKLAVLGGSFNPVHIGHMALADDVCSSLGYDRVLFVPAAVPPHKEMVPGVSAEERLSMVQIACSTDSRFVAESCEIERDGVSYTWDTVDYLEKKYASSLEGKIGIILGSDLFAGFHLWKNAALLAKRCNLILARRPEQSSFAKSANRALGEYAQLENSGDSFDISKEPLFSEAAVLDNPLLPVSSTQIRNLALSGGGFKYLVPSGVFEYIIGGNLYGRK</sequence>
<dbReference type="GO" id="GO:0004515">
    <property type="term" value="F:nicotinate-nucleotide adenylyltransferase activity"/>
    <property type="evidence" value="ECO:0007669"/>
    <property type="project" value="UniProtKB-UniRule"/>
</dbReference>
<organism evidence="13 14">
    <name type="scientific">Treponema peruense</name>
    <dbReference type="NCBI Taxonomy" id="2787628"/>
    <lineage>
        <taxon>Bacteria</taxon>
        <taxon>Pseudomonadati</taxon>
        <taxon>Spirochaetota</taxon>
        <taxon>Spirochaetia</taxon>
        <taxon>Spirochaetales</taxon>
        <taxon>Treponemataceae</taxon>
        <taxon>Treponema</taxon>
    </lineage>
</organism>
<evidence type="ECO:0000313" key="13">
    <source>
        <dbReference type="EMBL" id="QQA01870.1"/>
    </source>
</evidence>
<dbReference type="HAMAP" id="MF_00244">
    <property type="entry name" value="NaMN_adenylyltr"/>
    <property type="match status" value="1"/>
</dbReference>
<evidence type="ECO:0000256" key="9">
    <source>
        <dbReference type="ARBA" id="ARBA00023027"/>
    </source>
</evidence>
<dbReference type="CDD" id="cd02165">
    <property type="entry name" value="NMNAT"/>
    <property type="match status" value="1"/>
</dbReference>
<protein>
    <recommendedName>
        <fullName evidence="11">Probable nicotinate-nucleotide adenylyltransferase</fullName>
        <ecNumber evidence="11">2.7.7.18</ecNumber>
    </recommendedName>
    <alternativeName>
        <fullName evidence="11">Deamido-NAD(+) diphosphorylase</fullName>
    </alternativeName>
    <alternativeName>
        <fullName evidence="11">Deamido-NAD(+) pyrophosphorylase</fullName>
    </alternativeName>
    <alternativeName>
        <fullName evidence="11">Nicotinate mononucleotide adenylyltransferase</fullName>
        <shortName evidence="11">NaMN adenylyltransferase</shortName>
    </alternativeName>
</protein>
<dbReference type="GO" id="GO:0005524">
    <property type="term" value="F:ATP binding"/>
    <property type="evidence" value="ECO:0007669"/>
    <property type="project" value="UniProtKB-KW"/>
</dbReference>
<dbReference type="EC" id="2.7.7.18" evidence="11"/>